<dbReference type="OrthoDB" id="308915at2"/>
<keyword evidence="3" id="KW-0808">Transferase</keyword>
<dbReference type="FunFam" id="3.30.200.20:FF:000035">
    <property type="entry name" value="Serine/threonine protein kinase Stk1"/>
    <property type="match status" value="1"/>
</dbReference>
<keyword evidence="6" id="KW-0067">ATP-binding</keyword>
<feature type="compositionally biased region" description="Low complexity" evidence="9">
    <location>
        <begin position="467"/>
        <end position="496"/>
    </location>
</feature>
<dbReference type="InterPro" id="IPR008271">
    <property type="entry name" value="Ser/Thr_kinase_AS"/>
</dbReference>
<dbReference type="CDD" id="cd14014">
    <property type="entry name" value="STKc_PknB_like"/>
    <property type="match status" value="1"/>
</dbReference>
<evidence type="ECO:0000256" key="8">
    <source>
        <dbReference type="ARBA" id="ARBA00048679"/>
    </source>
</evidence>
<feature type="compositionally biased region" description="Low complexity" evidence="9">
    <location>
        <begin position="292"/>
        <end position="316"/>
    </location>
</feature>
<feature type="region of interest" description="Disordered" evidence="9">
    <location>
        <begin position="273"/>
        <end position="389"/>
    </location>
</feature>
<organism evidence="11 12">
    <name type="scientific">Cryptosporangium phraense</name>
    <dbReference type="NCBI Taxonomy" id="2593070"/>
    <lineage>
        <taxon>Bacteria</taxon>
        <taxon>Bacillati</taxon>
        <taxon>Actinomycetota</taxon>
        <taxon>Actinomycetes</taxon>
        <taxon>Cryptosporangiales</taxon>
        <taxon>Cryptosporangiaceae</taxon>
        <taxon>Cryptosporangium</taxon>
    </lineage>
</organism>
<dbReference type="InterPro" id="IPR011009">
    <property type="entry name" value="Kinase-like_dom_sf"/>
</dbReference>
<dbReference type="InParanoid" id="A0A545AWP8"/>
<feature type="compositionally biased region" description="Low complexity" evidence="9">
    <location>
        <begin position="438"/>
        <end position="453"/>
    </location>
</feature>
<dbReference type="EC" id="2.7.11.1" evidence="1"/>
<evidence type="ECO:0000256" key="4">
    <source>
        <dbReference type="ARBA" id="ARBA00022741"/>
    </source>
</evidence>
<comment type="caution">
    <text evidence="11">The sequence shown here is derived from an EMBL/GenBank/DDBJ whole genome shotgun (WGS) entry which is preliminary data.</text>
</comment>
<evidence type="ECO:0000256" key="3">
    <source>
        <dbReference type="ARBA" id="ARBA00022679"/>
    </source>
</evidence>
<dbReference type="AlphaFoldDB" id="A0A545AWP8"/>
<feature type="region of interest" description="Disordered" evidence="9">
    <location>
        <begin position="438"/>
        <end position="501"/>
    </location>
</feature>
<feature type="compositionally biased region" description="Pro residues" evidence="9">
    <location>
        <begin position="317"/>
        <end position="349"/>
    </location>
</feature>
<evidence type="ECO:0000256" key="5">
    <source>
        <dbReference type="ARBA" id="ARBA00022777"/>
    </source>
</evidence>
<evidence type="ECO:0000256" key="9">
    <source>
        <dbReference type="SAM" id="MobiDB-lite"/>
    </source>
</evidence>
<feature type="compositionally biased region" description="Low complexity" evidence="9">
    <location>
        <begin position="273"/>
        <end position="285"/>
    </location>
</feature>
<dbReference type="InterPro" id="IPR000719">
    <property type="entry name" value="Prot_kinase_dom"/>
</dbReference>
<reference evidence="11 12" key="1">
    <citation type="submission" date="2019-07" db="EMBL/GenBank/DDBJ databases">
        <title>Cryptosporangium phraense sp. nov., isolated from plant litter.</title>
        <authorList>
            <person name="Suriyachadkun C."/>
        </authorList>
    </citation>
    <scope>NUCLEOTIDE SEQUENCE [LARGE SCALE GENOMIC DNA]</scope>
    <source>
        <strain evidence="11 12">A-T 5661</strain>
    </source>
</reference>
<evidence type="ECO:0000256" key="7">
    <source>
        <dbReference type="ARBA" id="ARBA00047899"/>
    </source>
</evidence>
<evidence type="ECO:0000313" key="11">
    <source>
        <dbReference type="EMBL" id="TQS45759.1"/>
    </source>
</evidence>
<feature type="compositionally biased region" description="Low complexity" evidence="9">
    <location>
        <begin position="372"/>
        <end position="382"/>
    </location>
</feature>
<feature type="compositionally biased region" description="Low complexity" evidence="9">
    <location>
        <begin position="350"/>
        <end position="359"/>
    </location>
</feature>
<dbReference type="SUPFAM" id="SSF56112">
    <property type="entry name" value="Protein kinase-like (PK-like)"/>
    <property type="match status" value="1"/>
</dbReference>
<dbReference type="GO" id="GO:0045717">
    <property type="term" value="P:negative regulation of fatty acid biosynthetic process"/>
    <property type="evidence" value="ECO:0007669"/>
    <property type="project" value="UniProtKB-ARBA"/>
</dbReference>
<gene>
    <name evidence="11" type="ORF">FL583_08615</name>
</gene>
<proteinExistence type="predicted"/>
<feature type="compositionally biased region" description="Pro residues" evidence="9">
    <location>
        <begin position="360"/>
        <end position="371"/>
    </location>
</feature>
<dbReference type="EMBL" id="VIRS01000004">
    <property type="protein sequence ID" value="TQS45759.1"/>
    <property type="molecule type" value="Genomic_DNA"/>
</dbReference>
<dbReference type="FunFam" id="1.10.510.10:FF:000021">
    <property type="entry name" value="Serine/threonine protein kinase"/>
    <property type="match status" value="1"/>
</dbReference>
<keyword evidence="5 11" id="KW-0418">Kinase</keyword>
<comment type="catalytic activity">
    <reaction evidence="8">
        <text>L-seryl-[protein] + ATP = O-phospho-L-seryl-[protein] + ADP + H(+)</text>
        <dbReference type="Rhea" id="RHEA:17989"/>
        <dbReference type="Rhea" id="RHEA-COMP:9863"/>
        <dbReference type="Rhea" id="RHEA-COMP:11604"/>
        <dbReference type="ChEBI" id="CHEBI:15378"/>
        <dbReference type="ChEBI" id="CHEBI:29999"/>
        <dbReference type="ChEBI" id="CHEBI:30616"/>
        <dbReference type="ChEBI" id="CHEBI:83421"/>
        <dbReference type="ChEBI" id="CHEBI:456216"/>
        <dbReference type="EC" id="2.7.11.1"/>
    </reaction>
</comment>
<dbReference type="GO" id="GO:0005524">
    <property type="term" value="F:ATP binding"/>
    <property type="evidence" value="ECO:0007669"/>
    <property type="project" value="UniProtKB-KW"/>
</dbReference>
<evidence type="ECO:0000313" key="12">
    <source>
        <dbReference type="Proteomes" id="UP000317982"/>
    </source>
</evidence>
<comment type="catalytic activity">
    <reaction evidence="7">
        <text>L-threonyl-[protein] + ATP = O-phospho-L-threonyl-[protein] + ADP + H(+)</text>
        <dbReference type="Rhea" id="RHEA:46608"/>
        <dbReference type="Rhea" id="RHEA-COMP:11060"/>
        <dbReference type="Rhea" id="RHEA-COMP:11605"/>
        <dbReference type="ChEBI" id="CHEBI:15378"/>
        <dbReference type="ChEBI" id="CHEBI:30013"/>
        <dbReference type="ChEBI" id="CHEBI:30616"/>
        <dbReference type="ChEBI" id="CHEBI:61977"/>
        <dbReference type="ChEBI" id="CHEBI:456216"/>
        <dbReference type="EC" id="2.7.11.1"/>
    </reaction>
</comment>
<keyword evidence="4" id="KW-0547">Nucleotide-binding</keyword>
<accession>A0A545AWP8</accession>
<dbReference type="PANTHER" id="PTHR43289:SF6">
    <property type="entry name" value="SERINE_THREONINE-PROTEIN KINASE NEKL-3"/>
    <property type="match status" value="1"/>
</dbReference>
<keyword evidence="12" id="KW-1185">Reference proteome</keyword>
<sequence length="611" mass="61311">MPRPGLLISNRYLLDERVAGGGMGEVWRGTDPVLQRPVAVKVLLPALHADAEFISRFRAEAQMMAALRHPGIVQVYDCGASLVDDVQRDYLVMEYVDGTPLADRITAAGALPVDETLSVVAQAAEALQVAHDAGIVHRDVKPSNLMVRPDGSVVLLDFGVARSVDAGGVTKVNQVVGSPQYMAPEQVAGLPVTGATDVYALGAVAYTCLAGRAPFVGENPAQVIAQLLYGEPAPLPVDLPPTVAALVTRAMSKAPAHRFPTATALATAARAASAGDAPPGAGWAAPAPPAAPAASPVAAWGAPPAAAQHPAWGTPPTSAPPTSAPPASAPPASAPPAPGPPASGPPASGPPAAASSAPFFPAPPGVPPTPPSAARAGAGRPDAWIDKRPRSRKPLVAGLAALVIGIAAVAGALTLRPENSSPASPNGDAPVSAAAALDNGAAGDSSGRAAGQPTPTPPASNPPPTPSATTPATPSPASTSTAPASPTPAPSASKTPAPKPVTTEINKAVAKTGKRGAGPCSAKLVGGYGCYQTYGDVWWVFDTKADGHSAVVFWEVGGRKGQCANSMGNGKTGVCNKNYAEGLTGTAKVCIMDWDTKQMHGCTANFRFSTS</sequence>
<evidence type="ECO:0000259" key="10">
    <source>
        <dbReference type="PROSITE" id="PS50011"/>
    </source>
</evidence>
<dbReference type="PROSITE" id="PS00108">
    <property type="entry name" value="PROTEIN_KINASE_ST"/>
    <property type="match status" value="1"/>
</dbReference>
<name>A0A545AWP8_9ACTN</name>
<dbReference type="Pfam" id="PF00069">
    <property type="entry name" value="Pkinase"/>
    <property type="match status" value="1"/>
</dbReference>
<dbReference type="PROSITE" id="PS50011">
    <property type="entry name" value="PROTEIN_KINASE_DOM"/>
    <property type="match status" value="1"/>
</dbReference>
<feature type="compositionally biased region" description="Pro residues" evidence="9">
    <location>
        <begin position="454"/>
        <end position="466"/>
    </location>
</feature>
<feature type="domain" description="Protein kinase" evidence="10">
    <location>
        <begin position="12"/>
        <end position="270"/>
    </location>
</feature>
<dbReference type="Gene3D" id="1.10.510.10">
    <property type="entry name" value="Transferase(Phosphotransferase) domain 1"/>
    <property type="match status" value="1"/>
</dbReference>
<dbReference type="PANTHER" id="PTHR43289">
    <property type="entry name" value="MITOGEN-ACTIVATED PROTEIN KINASE KINASE KINASE 20-RELATED"/>
    <property type="match status" value="1"/>
</dbReference>
<dbReference type="SMART" id="SM00220">
    <property type="entry name" value="S_TKc"/>
    <property type="match status" value="1"/>
</dbReference>
<dbReference type="FunCoup" id="A0A545AWP8">
    <property type="interactions" value="77"/>
</dbReference>
<dbReference type="PRINTS" id="PR01217">
    <property type="entry name" value="PRICHEXTENSN"/>
</dbReference>
<dbReference type="GO" id="GO:0004674">
    <property type="term" value="F:protein serine/threonine kinase activity"/>
    <property type="evidence" value="ECO:0007669"/>
    <property type="project" value="UniProtKB-KW"/>
</dbReference>
<dbReference type="Proteomes" id="UP000317982">
    <property type="component" value="Unassembled WGS sequence"/>
</dbReference>
<keyword evidence="2 11" id="KW-0723">Serine/threonine-protein kinase</keyword>
<evidence type="ECO:0000256" key="1">
    <source>
        <dbReference type="ARBA" id="ARBA00012513"/>
    </source>
</evidence>
<dbReference type="Gene3D" id="3.30.200.20">
    <property type="entry name" value="Phosphorylase Kinase, domain 1"/>
    <property type="match status" value="1"/>
</dbReference>
<protein>
    <recommendedName>
        <fullName evidence="1">non-specific serine/threonine protein kinase</fullName>
        <ecNumber evidence="1">2.7.11.1</ecNumber>
    </recommendedName>
</protein>
<evidence type="ECO:0000256" key="6">
    <source>
        <dbReference type="ARBA" id="ARBA00022840"/>
    </source>
</evidence>
<evidence type="ECO:0000256" key="2">
    <source>
        <dbReference type="ARBA" id="ARBA00022527"/>
    </source>
</evidence>
<dbReference type="RefSeq" id="WP_142703987.1">
    <property type="nucleotide sequence ID" value="NZ_VIRS01000004.1"/>
</dbReference>